<accession>A0A345ZRV4</accession>
<evidence type="ECO:0000256" key="7">
    <source>
        <dbReference type="ARBA" id="ARBA00049120"/>
    </source>
</evidence>
<evidence type="ECO:0000313" key="9">
    <source>
        <dbReference type="Proteomes" id="UP000254889"/>
    </source>
</evidence>
<gene>
    <name evidence="8" type="ORF">DW352_03435</name>
</gene>
<keyword evidence="5" id="KW-0949">S-adenosyl-L-methionine</keyword>
<evidence type="ECO:0000256" key="4">
    <source>
        <dbReference type="ARBA" id="ARBA00022679"/>
    </source>
</evidence>
<dbReference type="AlphaFoldDB" id="A0A345ZRV4"/>
<evidence type="ECO:0000256" key="2">
    <source>
        <dbReference type="ARBA" id="ARBA00012185"/>
    </source>
</evidence>
<name>A0A345ZRV4_9HYPH</name>
<evidence type="ECO:0000313" key="8">
    <source>
        <dbReference type="EMBL" id="AXK79651.1"/>
    </source>
</evidence>
<dbReference type="GO" id="GO:0003677">
    <property type="term" value="F:DNA binding"/>
    <property type="evidence" value="ECO:0007669"/>
    <property type="project" value="InterPro"/>
</dbReference>
<keyword evidence="9" id="KW-1185">Reference proteome</keyword>
<dbReference type="GO" id="GO:0015667">
    <property type="term" value="F:site-specific DNA-methyltransferase (cytosine-N4-specific) activity"/>
    <property type="evidence" value="ECO:0007669"/>
    <property type="project" value="UniProtKB-EC"/>
</dbReference>
<protein>
    <recommendedName>
        <fullName evidence="2">site-specific DNA-methyltransferase (cytosine-N(4)-specific)</fullName>
        <ecNumber evidence="2">2.1.1.113</ecNumber>
    </recommendedName>
</protein>
<dbReference type="REBASE" id="265541">
    <property type="entry name" value="M.PtaBB4ORF3435P"/>
</dbReference>
<dbReference type="Proteomes" id="UP000254889">
    <property type="component" value="Chromosome"/>
</dbReference>
<dbReference type="EMBL" id="CP031417">
    <property type="protein sequence ID" value="AXK79651.1"/>
    <property type="molecule type" value="Genomic_DNA"/>
</dbReference>
<evidence type="ECO:0000256" key="5">
    <source>
        <dbReference type="ARBA" id="ARBA00022691"/>
    </source>
</evidence>
<dbReference type="OrthoDB" id="8901552at2"/>
<proteinExistence type="inferred from homology"/>
<dbReference type="GO" id="GO:0009307">
    <property type="term" value="P:DNA restriction-modification system"/>
    <property type="evidence" value="ECO:0007669"/>
    <property type="project" value="UniProtKB-KW"/>
</dbReference>
<evidence type="ECO:0000256" key="6">
    <source>
        <dbReference type="ARBA" id="ARBA00022747"/>
    </source>
</evidence>
<dbReference type="InterPro" id="IPR029063">
    <property type="entry name" value="SAM-dependent_MTases_sf"/>
</dbReference>
<comment type="catalytic activity">
    <reaction evidence="7">
        <text>a 2'-deoxycytidine in DNA + S-adenosyl-L-methionine = an N(4)-methyl-2'-deoxycytidine in DNA + S-adenosyl-L-homocysteine + H(+)</text>
        <dbReference type="Rhea" id="RHEA:16857"/>
        <dbReference type="Rhea" id="RHEA-COMP:11369"/>
        <dbReference type="Rhea" id="RHEA-COMP:13674"/>
        <dbReference type="ChEBI" id="CHEBI:15378"/>
        <dbReference type="ChEBI" id="CHEBI:57856"/>
        <dbReference type="ChEBI" id="CHEBI:59789"/>
        <dbReference type="ChEBI" id="CHEBI:85452"/>
        <dbReference type="ChEBI" id="CHEBI:137933"/>
        <dbReference type="EC" id="2.1.1.113"/>
    </reaction>
</comment>
<dbReference type="EC" id="2.1.1.113" evidence="2"/>
<organism evidence="8 9">
    <name type="scientific">Pseudolabrys taiwanensis</name>
    <dbReference type="NCBI Taxonomy" id="331696"/>
    <lineage>
        <taxon>Bacteria</taxon>
        <taxon>Pseudomonadati</taxon>
        <taxon>Pseudomonadota</taxon>
        <taxon>Alphaproteobacteria</taxon>
        <taxon>Hyphomicrobiales</taxon>
        <taxon>Xanthobacteraceae</taxon>
        <taxon>Pseudolabrys</taxon>
    </lineage>
</organism>
<keyword evidence="4" id="KW-0808">Transferase</keyword>
<evidence type="ECO:0000256" key="1">
    <source>
        <dbReference type="ARBA" id="ARBA00010203"/>
    </source>
</evidence>
<dbReference type="PROSITE" id="PS00093">
    <property type="entry name" value="N4_MTASE"/>
    <property type="match status" value="1"/>
</dbReference>
<keyword evidence="6" id="KW-0680">Restriction system</keyword>
<comment type="similarity">
    <text evidence="1">Belongs to the N(4)/N(6)-methyltransferase family. N(4) subfamily.</text>
</comment>
<dbReference type="KEGG" id="ptaw:DW352_03435"/>
<sequence length="393" mass="43410">MIRPIHPFPARMAPELAIAELTRLKPNSIVLDPMSGSGTVIRHASELGLRAFGFDMDPLAVLMSRAWTTPVDTKLVEATALKVLAQARALSAGDIALPWIDKDQETKKFVTYWFGRKQRGQLRRLCFVLHLMEKKAKRRGDVAVLDVLKISLSRIIITKEQGASLARDTSHSRPHRVATKSNYDVLLGFERSVSYVCRLLESAPPKGNAKIQIGDARSVKLKAKSVDAVITSPPYLNAIDYMRGHRLALVWFGFPLAELSGVRSTSIGAERAPDESNTPGVDAVVAAMGRVKEMQPRHRAMINRYAQDVCKMMIEVSRVLKPGGTAIFVVGNSCLKGTFVRNSEAVACAGKKVGLRVVKKTVRKLPERNRYLPLSSGALSLRMRTETVLTFKK</sequence>
<evidence type="ECO:0000256" key="3">
    <source>
        <dbReference type="ARBA" id="ARBA00022603"/>
    </source>
</evidence>
<keyword evidence="3" id="KW-0489">Methyltransferase</keyword>
<dbReference type="GO" id="GO:0032259">
    <property type="term" value="P:methylation"/>
    <property type="evidence" value="ECO:0007669"/>
    <property type="project" value="UniProtKB-KW"/>
</dbReference>
<dbReference type="InterPro" id="IPR017985">
    <property type="entry name" value="MeTrfase_CN4_CS"/>
</dbReference>
<reference evidence="8" key="1">
    <citation type="submission" date="2018-07" db="EMBL/GenBank/DDBJ databases">
        <authorList>
            <person name="Quirk P.G."/>
            <person name="Krulwich T.A."/>
        </authorList>
    </citation>
    <scope>NUCLEOTIDE SEQUENCE [LARGE SCALE GENOMIC DNA]</scope>
    <source>
        <strain evidence="8">CC-BB4</strain>
    </source>
</reference>
<dbReference type="SUPFAM" id="SSF53335">
    <property type="entry name" value="S-adenosyl-L-methionine-dependent methyltransferases"/>
    <property type="match status" value="1"/>
</dbReference>
<dbReference type="Gene3D" id="3.40.50.150">
    <property type="entry name" value="Vaccinia Virus protein VP39"/>
    <property type="match status" value="2"/>
</dbReference>